<dbReference type="PANTHER" id="PTHR42796">
    <property type="entry name" value="FUMARYLACETOACETATE HYDROLASE DOMAIN-CONTAINING PROTEIN 2A-RELATED"/>
    <property type="match status" value="1"/>
</dbReference>
<organism evidence="4 5">
    <name type="scientific">Peribacillus asahii</name>
    <dbReference type="NCBI Taxonomy" id="228899"/>
    <lineage>
        <taxon>Bacteria</taxon>
        <taxon>Bacillati</taxon>
        <taxon>Bacillota</taxon>
        <taxon>Bacilli</taxon>
        <taxon>Bacillales</taxon>
        <taxon>Bacillaceae</taxon>
        <taxon>Peribacillus</taxon>
    </lineage>
</organism>
<gene>
    <name evidence="4" type="ORF">D1953_06385</name>
</gene>
<dbReference type="InterPro" id="IPR011234">
    <property type="entry name" value="Fumarylacetoacetase-like_C"/>
</dbReference>
<dbReference type="GO" id="GO:0016853">
    <property type="term" value="F:isomerase activity"/>
    <property type="evidence" value="ECO:0007669"/>
    <property type="project" value="UniProtKB-ARBA"/>
</dbReference>
<dbReference type="GO" id="GO:0046872">
    <property type="term" value="F:metal ion binding"/>
    <property type="evidence" value="ECO:0007669"/>
    <property type="project" value="UniProtKB-KW"/>
</dbReference>
<dbReference type="EMBL" id="QWVS01000013">
    <property type="protein sequence ID" value="RID86942.1"/>
    <property type="molecule type" value="Genomic_DNA"/>
</dbReference>
<keyword evidence="2" id="KW-0479">Metal-binding</keyword>
<sequence length="313" mass="34594">MKLITFNREGITTIGAIVNEEVVDLHLAYKKSLEAEGKIRAQEIANAFVPSEMTEFLQGGKESMELAKGAIDFALTNRVVDGSKLVHALSEVKVEAPVPKPGKIFAVGHNYREHILEMGREIPKYPVVFAKFANTLVGPQDDIPFHPISEQLDYEAEFAFVIGKRAKNVSEEEALDYVAGYAVANDVTYRDFQRRTLQWLQGKTVDGSLPMGPWMVTSDELPDPQTLEMVLTVNGEERQRTNTANQVFSVKHLVSFLSTIATLEPGDIVITGTPGGVIQAMEPQVWLKDGDVVRVEIEKVGVLENTVRAVKGE</sequence>
<dbReference type="RefSeq" id="WP_119116337.1">
    <property type="nucleotide sequence ID" value="NZ_QWVS01000013.1"/>
</dbReference>
<dbReference type="InterPro" id="IPR036663">
    <property type="entry name" value="Fumarylacetoacetase_C_sf"/>
</dbReference>
<evidence type="ECO:0000256" key="2">
    <source>
        <dbReference type="ARBA" id="ARBA00022723"/>
    </source>
</evidence>
<evidence type="ECO:0000256" key="1">
    <source>
        <dbReference type="ARBA" id="ARBA00010211"/>
    </source>
</evidence>
<evidence type="ECO:0000313" key="5">
    <source>
        <dbReference type="Proteomes" id="UP000266016"/>
    </source>
</evidence>
<name>A0A398BAT1_9BACI</name>
<dbReference type="Proteomes" id="UP000266016">
    <property type="component" value="Unassembled WGS sequence"/>
</dbReference>
<evidence type="ECO:0000259" key="3">
    <source>
        <dbReference type="Pfam" id="PF01557"/>
    </source>
</evidence>
<feature type="domain" description="Fumarylacetoacetase-like C-terminal" evidence="3">
    <location>
        <begin position="103"/>
        <end position="308"/>
    </location>
</feature>
<comment type="similarity">
    <text evidence="1">Belongs to the FAH family.</text>
</comment>
<dbReference type="Pfam" id="PF01557">
    <property type="entry name" value="FAA_hydrolase"/>
    <property type="match status" value="1"/>
</dbReference>
<dbReference type="Gene3D" id="3.90.850.10">
    <property type="entry name" value="Fumarylacetoacetase-like, C-terminal domain"/>
    <property type="match status" value="1"/>
</dbReference>
<dbReference type="InterPro" id="IPR051121">
    <property type="entry name" value="FAH"/>
</dbReference>
<protein>
    <submittedName>
        <fullName evidence="4">FAA hydrolase family protein</fullName>
    </submittedName>
</protein>
<evidence type="ECO:0000313" key="4">
    <source>
        <dbReference type="EMBL" id="RID86942.1"/>
    </source>
</evidence>
<reference evidence="4 5" key="1">
    <citation type="submission" date="2018-08" db="EMBL/GenBank/DDBJ databases">
        <title>Bacillus jemisoniae sp. nov., Bacillus chryseoplanitiae sp. nov., Bacillus resnikiae sp. nov., and Bacillus frankliniae sp. nov., isolated from Viking spacecraft and associated surfaces.</title>
        <authorList>
            <person name="Seuylemezian A."/>
            <person name="Vaishampayan P."/>
        </authorList>
    </citation>
    <scope>NUCLEOTIDE SEQUENCE [LARGE SCALE GENOMIC DNA]</scope>
    <source>
        <strain evidence="4 5">MA001</strain>
    </source>
</reference>
<keyword evidence="5" id="KW-1185">Reference proteome</keyword>
<dbReference type="AlphaFoldDB" id="A0A398BAT1"/>
<proteinExistence type="inferred from homology"/>
<dbReference type="SUPFAM" id="SSF56529">
    <property type="entry name" value="FAH"/>
    <property type="match status" value="1"/>
</dbReference>
<keyword evidence="4" id="KW-0378">Hydrolase</keyword>
<dbReference type="PANTHER" id="PTHR42796:SF4">
    <property type="entry name" value="FUMARYLACETOACETATE HYDROLASE DOMAIN-CONTAINING PROTEIN 2A"/>
    <property type="match status" value="1"/>
</dbReference>
<dbReference type="FunFam" id="3.90.850.10:FF:000002">
    <property type="entry name" value="2-hydroxyhepta-2,4-diene-1,7-dioate isomerase"/>
    <property type="match status" value="1"/>
</dbReference>
<accession>A0A398BAT1</accession>
<dbReference type="GO" id="GO:0019752">
    <property type="term" value="P:carboxylic acid metabolic process"/>
    <property type="evidence" value="ECO:0007669"/>
    <property type="project" value="UniProtKB-ARBA"/>
</dbReference>
<dbReference type="GO" id="GO:0016787">
    <property type="term" value="F:hydrolase activity"/>
    <property type="evidence" value="ECO:0007669"/>
    <property type="project" value="UniProtKB-KW"/>
</dbReference>
<comment type="caution">
    <text evidence="4">The sequence shown here is derived from an EMBL/GenBank/DDBJ whole genome shotgun (WGS) entry which is preliminary data.</text>
</comment>